<accession>A0A9P9IR26</accession>
<dbReference type="Proteomes" id="UP000717696">
    <property type="component" value="Unassembled WGS sequence"/>
</dbReference>
<evidence type="ECO:0000256" key="2">
    <source>
        <dbReference type="ARBA" id="ARBA00023242"/>
    </source>
</evidence>
<dbReference type="PANTHER" id="PTHR37534">
    <property type="entry name" value="TRANSCRIPTIONAL ACTIVATOR PROTEIN UGA3"/>
    <property type="match status" value="1"/>
</dbReference>
<dbReference type="GO" id="GO:0000981">
    <property type="term" value="F:DNA-binding transcription factor activity, RNA polymerase II-specific"/>
    <property type="evidence" value="ECO:0007669"/>
    <property type="project" value="InterPro"/>
</dbReference>
<dbReference type="GO" id="GO:0045944">
    <property type="term" value="P:positive regulation of transcription by RNA polymerase II"/>
    <property type="evidence" value="ECO:0007669"/>
    <property type="project" value="TreeGrafter"/>
</dbReference>
<evidence type="ECO:0000259" key="4">
    <source>
        <dbReference type="PROSITE" id="PS50048"/>
    </source>
</evidence>
<dbReference type="InterPro" id="IPR001138">
    <property type="entry name" value="Zn2Cys6_DnaBD"/>
</dbReference>
<organism evidence="5 6">
    <name type="scientific">Dactylonectria estremocensis</name>
    <dbReference type="NCBI Taxonomy" id="1079267"/>
    <lineage>
        <taxon>Eukaryota</taxon>
        <taxon>Fungi</taxon>
        <taxon>Dikarya</taxon>
        <taxon>Ascomycota</taxon>
        <taxon>Pezizomycotina</taxon>
        <taxon>Sordariomycetes</taxon>
        <taxon>Hypocreomycetidae</taxon>
        <taxon>Hypocreales</taxon>
        <taxon>Nectriaceae</taxon>
        <taxon>Dactylonectria</taxon>
    </lineage>
</organism>
<keyword evidence="2" id="KW-0539">Nucleus</keyword>
<evidence type="ECO:0000313" key="6">
    <source>
        <dbReference type="Proteomes" id="UP000717696"/>
    </source>
</evidence>
<protein>
    <submittedName>
        <fullName evidence="5">Fungal-specific transcription factor domain-containing protein</fullName>
    </submittedName>
</protein>
<evidence type="ECO:0000256" key="1">
    <source>
        <dbReference type="ARBA" id="ARBA00004123"/>
    </source>
</evidence>
<dbReference type="PANTHER" id="PTHR37534:SF49">
    <property type="entry name" value="LYSINE BIOSYNTHESIS REGULATORY PROTEIN LYS14"/>
    <property type="match status" value="1"/>
</dbReference>
<dbReference type="Pfam" id="PF00172">
    <property type="entry name" value="Zn_clus"/>
    <property type="match status" value="1"/>
</dbReference>
<evidence type="ECO:0000313" key="5">
    <source>
        <dbReference type="EMBL" id="KAH7129376.1"/>
    </source>
</evidence>
<dbReference type="SUPFAM" id="SSF57701">
    <property type="entry name" value="Zn2/Cys6 DNA-binding domain"/>
    <property type="match status" value="1"/>
</dbReference>
<gene>
    <name evidence="5" type="ORF">B0J13DRAFT_588288</name>
</gene>
<feature type="compositionally biased region" description="Polar residues" evidence="3">
    <location>
        <begin position="115"/>
        <end position="130"/>
    </location>
</feature>
<dbReference type="InterPro" id="IPR021858">
    <property type="entry name" value="Fun_TF"/>
</dbReference>
<proteinExistence type="predicted"/>
<dbReference type="PROSITE" id="PS50048">
    <property type="entry name" value="ZN2_CY6_FUNGAL_2"/>
    <property type="match status" value="1"/>
</dbReference>
<keyword evidence="6" id="KW-1185">Reference proteome</keyword>
<feature type="compositionally biased region" description="Low complexity" evidence="3">
    <location>
        <begin position="155"/>
        <end position="182"/>
    </location>
</feature>
<dbReference type="EMBL" id="JAGMUU010000021">
    <property type="protein sequence ID" value="KAH7129376.1"/>
    <property type="molecule type" value="Genomic_DNA"/>
</dbReference>
<dbReference type="GO" id="GO:0005634">
    <property type="term" value="C:nucleus"/>
    <property type="evidence" value="ECO:0007669"/>
    <property type="project" value="UniProtKB-SubCell"/>
</dbReference>
<sequence length="597" mass="66246">MHLVPALRLTIHSIFHLCGFPPNISQAPNRVSACRDISHQLQNPELPNRAIMAAEITLLKGPTARRKDPACGTCRKKCRKCDRRRPICDRCRTKGLHCEGYPPRFEFCEMVSVPEQASSSRKPRRNSNAQLPPRSLFISDESPPGPVATEVLMTASTHTSSLAPSSSPAEASLDATGLSLSSPPSPASPSPLASPAQGPTTPLTGIPDLDHDLLINQNLIIHFDRRLSKHLTIHTEGTENPFRDHVLPLAYQHQGVLHALLGFSACHMHLSGKDESQYFVTTALRYRVSALRSLGSLLLKEEMEGLSSSEEEFVLAMVLLLVFHDICETGISSHGAHLTGISFLCARLACPPDFSTRSRASMFFIAALAWLDMLRGFSGAEKLAYSDEVRTCVRDHGSLSLHTLVGCPPVIFHRIGQVLEAGKSYLNGSLSVDQFQLILDNAERFLRGWDPDQAVYPTSHPEWKQLAEAYRHACLLRVLRFPNAFVLSCEDERIKASVAAILDVCAAVPRDSVFYKRLLFPLFLAGADTSSPHQMHYTSWCVGEIKHATGFQHPAMTEMLTNVWEERKANPNGWVNVPWMEFTCSTLLRSQHAYLFF</sequence>
<dbReference type="GO" id="GO:0008270">
    <property type="term" value="F:zinc ion binding"/>
    <property type="evidence" value="ECO:0007669"/>
    <property type="project" value="InterPro"/>
</dbReference>
<comment type="subcellular location">
    <subcellularLocation>
        <location evidence="1">Nucleus</location>
    </subcellularLocation>
</comment>
<dbReference type="CDD" id="cd00067">
    <property type="entry name" value="GAL4"/>
    <property type="match status" value="1"/>
</dbReference>
<evidence type="ECO:0000256" key="3">
    <source>
        <dbReference type="SAM" id="MobiDB-lite"/>
    </source>
</evidence>
<comment type="caution">
    <text evidence="5">The sequence shown here is derived from an EMBL/GenBank/DDBJ whole genome shotgun (WGS) entry which is preliminary data.</text>
</comment>
<dbReference type="OrthoDB" id="25818at2759"/>
<dbReference type="Pfam" id="PF11951">
    <property type="entry name" value="Fungal_trans_2"/>
    <property type="match status" value="1"/>
</dbReference>
<feature type="domain" description="Zn(2)-C6 fungal-type" evidence="4">
    <location>
        <begin position="70"/>
        <end position="98"/>
    </location>
</feature>
<dbReference type="InterPro" id="IPR036864">
    <property type="entry name" value="Zn2-C6_fun-type_DNA-bd_sf"/>
</dbReference>
<dbReference type="GO" id="GO:0000976">
    <property type="term" value="F:transcription cis-regulatory region binding"/>
    <property type="evidence" value="ECO:0007669"/>
    <property type="project" value="TreeGrafter"/>
</dbReference>
<dbReference type="AlphaFoldDB" id="A0A9P9IR26"/>
<name>A0A9P9IR26_9HYPO</name>
<feature type="region of interest" description="Disordered" evidence="3">
    <location>
        <begin position="115"/>
        <end position="205"/>
    </location>
</feature>
<reference evidence="5" key="1">
    <citation type="journal article" date="2021" name="Nat. Commun.">
        <title>Genetic determinants of endophytism in the Arabidopsis root mycobiome.</title>
        <authorList>
            <person name="Mesny F."/>
            <person name="Miyauchi S."/>
            <person name="Thiergart T."/>
            <person name="Pickel B."/>
            <person name="Atanasova L."/>
            <person name="Karlsson M."/>
            <person name="Huettel B."/>
            <person name="Barry K.W."/>
            <person name="Haridas S."/>
            <person name="Chen C."/>
            <person name="Bauer D."/>
            <person name="Andreopoulos W."/>
            <person name="Pangilinan J."/>
            <person name="LaButti K."/>
            <person name="Riley R."/>
            <person name="Lipzen A."/>
            <person name="Clum A."/>
            <person name="Drula E."/>
            <person name="Henrissat B."/>
            <person name="Kohler A."/>
            <person name="Grigoriev I.V."/>
            <person name="Martin F.M."/>
            <person name="Hacquard S."/>
        </authorList>
    </citation>
    <scope>NUCLEOTIDE SEQUENCE</scope>
    <source>
        <strain evidence="5">MPI-CAGE-AT-0021</strain>
    </source>
</reference>